<evidence type="ECO:0000256" key="1">
    <source>
        <dbReference type="SAM" id="SignalP"/>
    </source>
</evidence>
<feature type="chain" id="PRO_5045876560" evidence="1">
    <location>
        <begin position="25"/>
        <end position="104"/>
    </location>
</feature>
<evidence type="ECO:0000313" key="3">
    <source>
        <dbReference type="Proteomes" id="UP001199314"/>
    </source>
</evidence>
<name>A0ABS7XHD5_9FLAO</name>
<dbReference type="RefSeq" id="WP_224459805.1">
    <property type="nucleotide sequence ID" value="NZ_JAIQZE010000001.1"/>
</dbReference>
<gene>
    <name evidence="2" type="ORF">LB452_00675</name>
</gene>
<proteinExistence type="predicted"/>
<accession>A0ABS7XHD5</accession>
<dbReference type="Proteomes" id="UP001199314">
    <property type="component" value="Unassembled WGS sequence"/>
</dbReference>
<comment type="caution">
    <text evidence="2">The sequence shown here is derived from an EMBL/GenBank/DDBJ whole genome shotgun (WGS) entry which is preliminary data.</text>
</comment>
<keyword evidence="1" id="KW-0732">Signal</keyword>
<keyword evidence="3" id="KW-1185">Reference proteome</keyword>
<dbReference type="EMBL" id="JAIQZE010000001">
    <property type="protein sequence ID" value="MBZ9777422.1"/>
    <property type="molecule type" value="Genomic_DNA"/>
</dbReference>
<feature type="signal peptide" evidence="1">
    <location>
        <begin position="1"/>
        <end position="24"/>
    </location>
</feature>
<sequence>MNKNYNLNVLFSLLFVLIATVVQSQTTQVSVFNYPNLNGTGGCGDENENLIGIIDALPGYDVDGSITSFSDASLLASQLEESTFFFMTDMEREDPENTTFFPVA</sequence>
<protein>
    <submittedName>
        <fullName evidence="2">Uncharacterized protein</fullName>
    </submittedName>
</protein>
<reference evidence="3" key="1">
    <citation type="submission" date="2023-07" db="EMBL/GenBank/DDBJ databases">
        <title>Novel species isolated from saline lakes on Tibetan Plateau.</title>
        <authorList>
            <person name="Lu H."/>
        </authorList>
    </citation>
    <scope>NUCLEOTIDE SEQUENCE [LARGE SCALE GENOMIC DNA]</scope>
    <source>
        <strain evidence="3">CAK8W</strain>
    </source>
</reference>
<organism evidence="2 3">
    <name type="scientific">Psychroflexus longus</name>
    <dbReference type="NCBI Taxonomy" id="2873596"/>
    <lineage>
        <taxon>Bacteria</taxon>
        <taxon>Pseudomonadati</taxon>
        <taxon>Bacteroidota</taxon>
        <taxon>Flavobacteriia</taxon>
        <taxon>Flavobacteriales</taxon>
        <taxon>Flavobacteriaceae</taxon>
        <taxon>Psychroflexus</taxon>
    </lineage>
</organism>
<evidence type="ECO:0000313" key="2">
    <source>
        <dbReference type="EMBL" id="MBZ9777422.1"/>
    </source>
</evidence>